<sequence length="119" mass="14349">MMLMRILKIVWILFILLNVYDVIISALCWLKGNITFEENYFIWYYYYYEGHISLILALLMVISIKLLFFTGVYWYTRLFDLFKAGKYKWLSLLPFIAISIIIDVNNTFILLFNYAPPFI</sequence>
<name>C3MSV1_SACI4</name>
<keyword evidence="1" id="KW-1133">Transmembrane helix</keyword>
<proteinExistence type="predicted"/>
<feature type="transmembrane region" description="Helical" evidence="1">
    <location>
        <begin position="87"/>
        <end position="112"/>
    </location>
</feature>
<evidence type="ECO:0000256" key="1">
    <source>
        <dbReference type="SAM" id="Phobius"/>
    </source>
</evidence>
<organism evidence="2 3">
    <name type="scientific">Saccharolobus islandicus (strain M.14.25 / Kamchatka #1)</name>
    <name type="common">Sulfolobus islandicus</name>
    <dbReference type="NCBI Taxonomy" id="427317"/>
    <lineage>
        <taxon>Archaea</taxon>
        <taxon>Thermoproteota</taxon>
        <taxon>Thermoprotei</taxon>
        <taxon>Sulfolobales</taxon>
        <taxon>Sulfolobaceae</taxon>
        <taxon>Saccharolobus</taxon>
    </lineage>
</organism>
<dbReference type="AlphaFoldDB" id="C3MSV1"/>
<keyword evidence="1" id="KW-0812">Transmembrane</keyword>
<keyword evidence="1" id="KW-0472">Membrane</keyword>
<protein>
    <submittedName>
        <fullName evidence="2">Uncharacterized protein</fullName>
    </submittedName>
</protein>
<accession>C3MSV1</accession>
<gene>
    <name evidence="2" type="ordered locus">M1425_2532</name>
</gene>
<feature type="transmembrane region" description="Helical" evidence="1">
    <location>
        <begin position="9"/>
        <end position="32"/>
    </location>
</feature>
<reference evidence="2 3" key="1">
    <citation type="journal article" date="2009" name="Proc. Natl. Acad. Sci. U.S.A.">
        <title>Biogeography of the Sulfolobus islandicus pan-genome.</title>
        <authorList>
            <person name="Reno M.L."/>
            <person name="Held N.L."/>
            <person name="Fields C.J."/>
            <person name="Burke P.V."/>
            <person name="Whitaker R.J."/>
        </authorList>
    </citation>
    <scope>NUCLEOTIDE SEQUENCE [LARGE SCALE GENOMIC DNA]</scope>
    <source>
        <strain evidence="3">M.14.25 / Kamchatka #1</strain>
    </source>
</reference>
<dbReference type="KEGG" id="sia:M1425_2532"/>
<feature type="transmembrane region" description="Helical" evidence="1">
    <location>
        <begin position="52"/>
        <end position="75"/>
    </location>
</feature>
<dbReference type="EMBL" id="CP001400">
    <property type="protein sequence ID" value="ACP39244.1"/>
    <property type="molecule type" value="Genomic_DNA"/>
</dbReference>
<dbReference type="HOGENOM" id="CLU_2204230_0_0_2"/>
<dbReference type="Proteomes" id="UP000001350">
    <property type="component" value="Chromosome"/>
</dbReference>
<evidence type="ECO:0000313" key="2">
    <source>
        <dbReference type="EMBL" id="ACP39244.1"/>
    </source>
</evidence>
<evidence type="ECO:0000313" key="3">
    <source>
        <dbReference type="Proteomes" id="UP000001350"/>
    </source>
</evidence>